<organism evidence="1 2">
    <name type="scientific">Hanseniaspora valbyensis NRRL Y-1626</name>
    <dbReference type="NCBI Taxonomy" id="766949"/>
    <lineage>
        <taxon>Eukaryota</taxon>
        <taxon>Fungi</taxon>
        <taxon>Dikarya</taxon>
        <taxon>Ascomycota</taxon>
        <taxon>Saccharomycotina</taxon>
        <taxon>Saccharomycetes</taxon>
        <taxon>Saccharomycodales</taxon>
        <taxon>Saccharomycodaceae</taxon>
        <taxon>Hanseniaspora</taxon>
    </lineage>
</organism>
<dbReference type="Pfam" id="PF07247">
    <property type="entry name" value="AATase"/>
    <property type="match status" value="1"/>
</dbReference>
<keyword evidence="2" id="KW-1185">Reference proteome</keyword>
<protein>
    <recommendedName>
        <fullName evidence="3">Alcohol acetyltransferase</fullName>
    </recommendedName>
</protein>
<dbReference type="Proteomes" id="UP000092321">
    <property type="component" value="Unassembled WGS sequence"/>
</dbReference>
<proteinExistence type="predicted"/>
<dbReference type="SUPFAM" id="SSF52777">
    <property type="entry name" value="CoA-dependent acyltransferases"/>
    <property type="match status" value="1"/>
</dbReference>
<dbReference type="GO" id="GO:0008080">
    <property type="term" value="F:N-acetyltransferase activity"/>
    <property type="evidence" value="ECO:0007669"/>
    <property type="project" value="TreeGrafter"/>
</dbReference>
<dbReference type="PANTHER" id="PTHR28037:SF1">
    <property type="entry name" value="ALCOHOL O-ACETYLTRANSFERASE 1-RELATED"/>
    <property type="match status" value="1"/>
</dbReference>
<reference evidence="2" key="1">
    <citation type="journal article" date="2016" name="Proc. Natl. Acad. Sci. U.S.A.">
        <title>Comparative genomics of biotechnologically important yeasts.</title>
        <authorList>
            <person name="Riley R."/>
            <person name="Haridas S."/>
            <person name="Wolfe K.H."/>
            <person name="Lopes M.R."/>
            <person name="Hittinger C.T."/>
            <person name="Goeker M."/>
            <person name="Salamov A.A."/>
            <person name="Wisecaver J.H."/>
            <person name="Long T.M."/>
            <person name="Calvey C.H."/>
            <person name="Aerts A.L."/>
            <person name="Barry K.W."/>
            <person name="Choi C."/>
            <person name="Clum A."/>
            <person name="Coughlan A.Y."/>
            <person name="Deshpande S."/>
            <person name="Douglass A.P."/>
            <person name="Hanson S.J."/>
            <person name="Klenk H.-P."/>
            <person name="LaButti K.M."/>
            <person name="Lapidus A."/>
            <person name="Lindquist E.A."/>
            <person name="Lipzen A.M."/>
            <person name="Meier-Kolthoff J.P."/>
            <person name="Ohm R.A."/>
            <person name="Otillar R.P."/>
            <person name="Pangilinan J.L."/>
            <person name="Peng Y."/>
            <person name="Rokas A."/>
            <person name="Rosa C.A."/>
            <person name="Scheuner C."/>
            <person name="Sibirny A.A."/>
            <person name="Slot J.C."/>
            <person name="Stielow J.B."/>
            <person name="Sun H."/>
            <person name="Kurtzman C.P."/>
            <person name="Blackwell M."/>
            <person name="Grigoriev I.V."/>
            <person name="Jeffries T.W."/>
        </authorList>
    </citation>
    <scope>NUCLEOTIDE SEQUENCE [LARGE SCALE GENOMIC DNA]</scope>
    <source>
        <strain evidence="2">NRRL Y-1626</strain>
    </source>
</reference>
<evidence type="ECO:0000313" key="1">
    <source>
        <dbReference type="EMBL" id="OBA28253.1"/>
    </source>
</evidence>
<dbReference type="InterPro" id="IPR010828">
    <property type="entry name" value="Atf2/Sli1-like"/>
</dbReference>
<accession>A0A1B7THP8</accession>
<evidence type="ECO:0000313" key="2">
    <source>
        <dbReference type="Proteomes" id="UP000092321"/>
    </source>
</evidence>
<name>A0A1B7THP8_9ASCO</name>
<evidence type="ECO:0008006" key="3">
    <source>
        <dbReference type="Google" id="ProtNLM"/>
    </source>
</evidence>
<dbReference type="EMBL" id="LXPE01000004">
    <property type="protein sequence ID" value="OBA28253.1"/>
    <property type="molecule type" value="Genomic_DNA"/>
</dbReference>
<dbReference type="InterPro" id="IPR052058">
    <property type="entry name" value="Alcohol_O-acetyltransferase"/>
</dbReference>
<dbReference type="OrthoDB" id="3972366at2759"/>
<comment type="caution">
    <text evidence="1">The sequence shown here is derived from an EMBL/GenBank/DDBJ whole genome shotgun (WGS) entry which is preliminary data.</text>
</comment>
<dbReference type="AlphaFoldDB" id="A0A1B7THP8"/>
<sequence>MVYKLSPVHKFFNYREQDKKFSSRVYVGCQFIDNYKPDITKLQEIIKEIIIKDNNKQLLAQIYPENDNVYLINTESLNFSKFVYVLDDSDFTGIDDDKFVTEMVEKRFKIGLEDIPLWRLVYLPKLNYLVFNYGHVFFDGMTGVIFMQKILDKLEFMDKEDNSDVIIKDYHKAFDNICIDKSLLDLNIIDAYPRATLNFKIVYSLLVYSVIPDLIENFVSKIIVKYSSLLKFQFFQYFNRFQSSQKAIPGQHFINHKLVNLSHEITSKLIKLGKENNITLNSLIVTLFVLTSPKSLENDYFTNKVDIPVNLRARLPGFDKYKDIIGLLVAPSSILTPLITPISRIKKQQEEELGKENRFKLLDYVLDYADTINKDIKTEINSPIPLKRMSVINLFAPSDNNKDYKEQKKKFDQLLPSNPTVKKDFEVSNLGLFNSKYSLIQDAIFNQSLNVRSSHMTVSVIGTVKGGTNLSLMYGEDDLEEVKITKWYERFENIVQEVIKEMK</sequence>
<dbReference type="PANTHER" id="PTHR28037">
    <property type="entry name" value="ALCOHOL O-ACETYLTRANSFERASE 1-RELATED"/>
    <property type="match status" value="1"/>
</dbReference>
<gene>
    <name evidence="1" type="ORF">HANVADRAFT_873</name>
</gene>